<evidence type="ECO:0000256" key="1">
    <source>
        <dbReference type="SAM" id="MobiDB-lite"/>
    </source>
</evidence>
<proteinExistence type="predicted"/>
<dbReference type="EMBL" id="DS268113">
    <property type="protein sequence ID" value="KMM71759.1"/>
    <property type="molecule type" value="Genomic_DNA"/>
</dbReference>
<evidence type="ECO:0000313" key="2">
    <source>
        <dbReference type="EMBL" id="KMM71759.1"/>
    </source>
</evidence>
<sequence length="136" mass="15177">MEFNKEPNACSKDGICKVDGNIFLLFEGSTRSLGIKFYSRWLHECQSPEERMIANELLKGHSRSTSSHLPEYLSKAGSRRRPCTSLNPDHPEGGRKAVSRVDNQLLDEPPKLARETPVAFTFSTTTRSTMLAGPLP</sequence>
<reference evidence="3" key="2">
    <citation type="journal article" date="2009" name="Genome Res.">
        <title>Comparative genomic analyses of the human fungal pathogens Coccidioides and their relatives.</title>
        <authorList>
            <person name="Sharpton T.J."/>
            <person name="Stajich J.E."/>
            <person name="Rounsley S.D."/>
            <person name="Gardner M.J."/>
            <person name="Wortman J.R."/>
            <person name="Jordar V.S."/>
            <person name="Maiti R."/>
            <person name="Kodira C.D."/>
            <person name="Neafsey D.E."/>
            <person name="Zeng Q."/>
            <person name="Hung C.-Y."/>
            <person name="McMahan C."/>
            <person name="Muszewska A."/>
            <person name="Grynberg M."/>
            <person name="Mandel M.A."/>
            <person name="Kellner E.M."/>
            <person name="Barker B.M."/>
            <person name="Galgiani J.N."/>
            <person name="Orbach M.J."/>
            <person name="Kirkland T.N."/>
            <person name="Cole G.T."/>
            <person name="Henn M.R."/>
            <person name="Birren B.W."/>
            <person name="Taylor J.W."/>
        </authorList>
    </citation>
    <scope>NUCLEOTIDE SEQUENCE [LARGE SCALE GENOMIC DNA]</scope>
    <source>
        <strain evidence="3">RMSCC 3488</strain>
    </source>
</reference>
<name>A0A0J6FRS0_COCPO</name>
<evidence type="ECO:0000313" key="3">
    <source>
        <dbReference type="Proteomes" id="UP000054567"/>
    </source>
</evidence>
<reference evidence="3" key="3">
    <citation type="journal article" date="2010" name="Genome Res.">
        <title>Population genomic sequencing of Coccidioides fungi reveals recent hybridization and transposon control.</title>
        <authorList>
            <person name="Neafsey D.E."/>
            <person name="Barker B.M."/>
            <person name="Sharpton T.J."/>
            <person name="Stajich J.E."/>
            <person name="Park D.J."/>
            <person name="Whiston E."/>
            <person name="Hung C.-Y."/>
            <person name="McMahan C."/>
            <person name="White J."/>
            <person name="Sykes S."/>
            <person name="Heiman D."/>
            <person name="Young S."/>
            <person name="Zeng Q."/>
            <person name="Abouelleil A."/>
            <person name="Aftuck L."/>
            <person name="Bessette D."/>
            <person name="Brown A."/>
            <person name="FitzGerald M."/>
            <person name="Lui A."/>
            <person name="Macdonald J.P."/>
            <person name="Priest M."/>
            <person name="Orbach M.J."/>
            <person name="Galgiani J.N."/>
            <person name="Kirkland T.N."/>
            <person name="Cole G.T."/>
            <person name="Birren B.W."/>
            <person name="Henn M.R."/>
            <person name="Taylor J.W."/>
            <person name="Rounsley S.D."/>
        </authorList>
    </citation>
    <scope>NUCLEOTIDE SEQUENCE [LARGE SCALE GENOMIC DNA]</scope>
    <source>
        <strain evidence="3">RMSCC 3488</strain>
    </source>
</reference>
<reference evidence="2 3" key="1">
    <citation type="submission" date="2007-06" db="EMBL/GenBank/DDBJ databases">
        <title>The Genome Sequence of Coccidioides posadasii RMSCC_3488.</title>
        <authorList>
            <consortium name="Coccidioides Genome Resources Consortium"/>
            <consortium name="The Broad Institute Genome Sequencing Platform"/>
            <person name="Henn M.R."/>
            <person name="Sykes S."/>
            <person name="Young S."/>
            <person name="Jaffe D."/>
            <person name="Berlin A."/>
            <person name="Alvarez P."/>
            <person name="Butler J."/>
            <person name="Gnerre S."/>
            <person name="Grabherr M."/>
            <person name="Mauceli E."/>
            <person name="Brockman W."/>
            <person name="Kodira C."/>
            <person name="Alvarado L."/>
            <person name="Zeng Q."/>
            <person name="Crawford M."/>
            <person name="Antoine C."/>
            <person name="Devon K."/>
            <person name="Galgiani J."/>
            <person name="Orsborn K."/>
            <person name="Lewis M.L."/>
            <person name="Nusbaum C."/>
            <person name="Galagan J."/>
            <person name="Birren B."/>
        </authorList>
    </citation>
    <scope>NUCLEOTIDE SEQUENCE [LARGE SCALE GENOMIC DNA]</scope>
    <source>
        <strain evidence="2 3">RMSCC 3488</strain>
    </source>
</reference>
<dbReference type="VEuPathDB" id="FungiDB:CPAG_08060"/>
<protein>
    <submittedName>
        <fullName evidence="2">Uncharacterized protein</fullName>
    </submittedName>
</protein>
<dbReference type="AlphaFoldDB" id="A0A0J6FRS0"/>
<gene>
    <name evidence="2" type="ORF">CPAG_08060</name>
</gene>
<feature type="region of interest" description="Disordered" evidence="1">
    <location>
        <begin position="63"/>
        <end position="107"/>
    </location>
</feature>
<accession>A0A0J6FRS0</accession>
<organism evidence="2 3">
    <name type="scientific">Coccidioides posadasii RMSCC 3488</name>
    <dbReference type="NCBI Taxonomy" id="454284"/>
    <lineage>
        <taxon>Eukaryota</taxon>
        <taxon>Fungi</taxon>
        <taxon>Dikarya</taxon>
        <taxon>Ascomycota</taxon>
        <taxon>Pezizomycotina</taxon>
        <taxon>Eurotiomycetes</taxon>
        <taxon>Eurotiomycetidae</taxon>
        <taxon>Onygenales</taxon>
        <taxon>Onygenaceae</taxon>
        <taxon>Coccidioides</taxon>
    </lineage>
</organism>
<dbReference type="Proteomes" id="UP000054567">
    <property type="component" value="Unassembled WGS sequence"/>
</dbReference>